<gene>
    <name evidence="3" type="ORF">AAL_06625</name>
</gene>
<evidence type="ECO:0000259" key="2">
    <source>
        <dbReference type="PROSITE" id="PS51411"/>
    </source>
</evidence>
<dbReference type="Proteomes" id="UP000078544">
    <property type="component" value="Unassembled WGS sequence"/>
</dbReference>
<comment type="caution">
    <text evidence="3">The sequence shown here is derived from an EMBL/GenBank/DDBJ whole genome shotgun (WGS) entry which is preliminary data.</text>
</comment>
<dbReference type="PROSITE" id="PS51411">
    <property type="entry name" value="PSP1_C"/>
    <property type="match status" value="1"/>
</dbReference>
<dbReference type="InterPro" id="IPR047767">
    <property type="entry name" value="PSP1-like"/>
</dbReference>
<name>A0A167YII7_9HYPO</name>
<feature type="region of interest" description="Disordered" evidence="1">
    <location>
        <begin position="1"/>
        <end position="129"/>
    </location>
</feature>
<dbReference type="EMBL" id="AZGY01000018">
    <property type="protein sequence ID" value="KZZ91389.1"/>
    <property type="molecule type" value="Genomic_DNA"/>
</dbReference>
<feature type="compositionally biased region" description="Polar residues" evidence="1">
    <location>
        <begin position="208"/>
        <end position="233"/>
    </location>
</feature>
<keyword evidence="4" id="KW-1185">Reference proteome</keyword>
<reference evidence="3 4" key="1">
    <citation type="journal article" date="2016" name="Genome Biol. Evol.">
        <title>Divergent and convergent evolution of fungal pathogenicity.</title>
        <authorList>
            <person name="Shang Y."/>
            <person name="Xiao G."/>
            <person name="Zheng P."/>
            <person name="Cen K."/>
            <person name="Zhan S."/>
            <person name="Wang C."/>
        </authorList>
    </citation>
    <scope>NUCLEOTIDE SEQUENCE [LARGE SCALE GENOMIC DNA]</scope>
    <source>
        <strain evidence="3 4">RCEF 2490</strain>
    </source>
</reference>
<feature type="region of interest" description="Disordered" evidence="1">
    <location>
        <begin position="147"/>
        <end position="251"/>
    </location>
</feature>
<feature type="region of interest" description="Disordered" evidence="1">
    <location>
        <begin position="736"/>
        <end position="766"/>
    </location>
</feature>
<feature type="compositionally biased region" description="Low complexity" evidence="1">
    <location>
        <begin position="1"/>
        <end position="13"/>
    </location>
</feature>
<dbReference type="PANTHER" id="PTHR43830:SF3">
    <property type="entry name" value="PROTEIN PSP1"/>
    <property type="match status" value="1"/>
</dbReference>
<feature type="compositionally biased region" description="Basic residues" evidence="1">
    <location>
        <begin position="237"/>
        <end position="248"/>
    </location>
</feature>
<proteinExistence type="predicted"/>
<feature type="domain" description="PSP1 C-terminal" evidence="2">
    <location>
        <begin position="630"/>
        <end position="715"/>
    </location>
</feature>
<dbReference type="OrthoDB" id="243127at2759"/>
<dbReference type="GO" id="GO:0005737">
    <property type="term" value="C:cytoplasm"/>
    <property type="evidence" value="ECO:0007669"/>
    <property type="project" value="TreeGrafter"/>
</dbReference>
<evidence type="ECO:0000256" key="1">
    <source>
        <dbReference type="SAM" id="MobiDB-lite"/>
    </source>
</evidence>
<dbReference type="AlphaFoldDB" id="A0A167YII7"/>
<feature type="compositionally biased region" description="Polar residues" evidence="1">
    <location>
        <begin position="183"/>
        <end position="196"/>
    </location>
</feature>
<dbReference type="InterPro" id="IPR007557">
    <property type="entry name" value="PSP1_C"/>
</dbReference>
<protein>
    <submittedName>
        <fullName evidence="3">PSP1 domain-containing protein</fullName>
    </submittedName>
</protein>
<feature type="compositionally biased region" description="Polar residues" evidence="1">
    <location>
        <begin position="120"/>
        <end position="129"/>
    </location>
</feature>
<feature type="compositionally biased region" description="Low complexity" evidence="1">
    <location>
        <begin position="751"/>
        <end position="762"/>
    </location>
</feature>
<feature type="region of interest" description="Disordered" evidence="1">
    <location>
        <begin position="268"/>
        <end position="288"/>
    </location>
</feature>
<accession>A0A167YII7</accession>
<evidence type="ECO:0000313" key="3">
    <source>
        <dbReference type="EMBL" id="KZZ91389.1"/>
    </source>
</evidence>
<dbReference type="PANTHER" id="PTHR43830">
    <property type="entry name" value="PROTEIN PSP1"/>
    <property type="match status" value="1"/>
</dbReference>
<organism evidence="3 4">
    <name type="scientific">Moelleriella libera RCEF 2490</name>
    <dbReference type="NCBI Taxonomy" id="1081109"/>
    <lineage>
        <taxon>Eukaryota</taxon>
        <taxon>Fungi</taxon>
        <taxon>Dikarya</taxon>
        <taxon>Ascomycota</taxon>
        <taxon>Pezizomycotina</taxon>
        <taxon>Sordariomycetes</taxon>
        <taxon>Hypocreomycetidae</taxon>
        <taxon>Hypocreales</taxon>
        <taxon>Clavicipitaceae</taxon>
        <taxon>Moelleriella</taxon>
    </lineage>
</organism>
<evidence type="ECO:0000313" key="4">
    <source>
        <dbReference type="Proteomes" id="UP000078544"/>
    </source>
</evidence>
<feature type="compositionally biased region" description="Polar residues" evidence="1">
    <location>
        <begin position="93"/>
        <end position="109"/>
    </location>
</feature>
<dbReference type="Pfam" id="PF04468">
    <property type="entry name" value="PSP1"/>
    <property type="match status" value="1"/>
</dbReference>
<sequence>MSSNSSKSATSTKLGSGLVPSGSATNQSLLLEKVNARTSTPDSEALASSDDEVEHRNNEAPHVVLVQPHKPARRSSWLNDTSQPFGRPRKGSFASTSMSPTGSHPSTPSAEAGGGPWGSHSASSALGRSNTSTSFAWGTGIWQADRKDASSRLSEVLPSPTSTVPPGGASSSFFGSESAAPQASPTSRDSISNSQIPFAIPLHPTPKTYRSQSYSVGQMDSESNPPTAMSSSAVMGRARHSGLQHRPSRPSMLSEMANDASMLGKVKEVEDDDDESASESLQGSFHQMSDSKTIEMLARENAMLRQQQFNSRLRPRASTGASYLAANNYTSVPEEFDFAVDELDEANDSIDSLGRRVASRRMSEFGSAAFRSPLGADNRKADNLNLKKAALWSSSPGILSGDISQSRRHSFANMPTRHGSISSLADSVAALETSAMNESQASQAFSNAFADSMAPTNPNNAMFTGLPNTMQPTFGHPYGPHFGLPPHFANRPPSPHRNVYSMAQPRHNQLLHVILFKCARADVFYIQDGTGLSVKPGDLVIVEADRGTDLGTVAKDNVDWQSAKELKEHYAEEHYKWLMMYSQGAAAAQEGSGAGLMASSTGLQGSAIGGMGPPGQHHLQEPNAGELRPKLIKRLAQSHEIHSLRDKEGQEAKAKRVCMQKVKEHGLNMEILDAEFQMDWKKLTFYYFADSYINFNSLVTDLFKIYKTRIWMSAINPASFASPTLGIQAPSGIGPGAVGVGRASGSERRQAQQPSQEQQPSSLGRGFRPAFVQPFAGDRSYPQNNYAYVGGVFGNSRAAVAPYAPSLSPGTDGFSNAFGQSGDYQSLRQRFSGEQSLSNIAPHSTGASPMAPQTDWAAAFQGLSLNTH</sequence>
<feature type="compositionally biased region" description="Low complexity" evidence="1">
    <location>
        <begin position="165"/>
        <end position="181"/>
    </location>
</feature>